<feature type="region of interest" description="Disordered" evidence="4">
    <location>
        <begin position="602"/>
        <end position="640"/>
    </location>
</feature>
<feature type="compositionally biased region" description="Basic residues" evidence="4">
    <location>
        <begin position="711"/>
        <end position="724"/>
    </location>
</feature>
<dbReference type="Gene3D" id="1.25.40.20">
    <property type="entry name" value="Ankyrin repeat-containing domain"/>
    <property type="match status" value="1"/>
</dbReference>
<feature type="region of interest" description="Disordered" evidence="4">
    <location>
        <begin position="177"/>
        <end position="210"/>
    </location>
</feature>
<dbReference type="SUPFAM" id="SSF48403">
    <property type="entry name" value="Ankyrin repeat"/>
    <property type="match status" value="1"/>
</dbReference>
<keyword evidence="6" id="KW-1185">Reference proteome</keyword>
<gene>
    <name evidence="5" type="ORF">ACHAXA_006463</name>
</gene>
<dbReference type="PROSITE" id="PS50297">
    <property type="entry name" value="ANK_REP_REGION"/>
    <property type="match status" value="2"/>
</dbReference>
<feature type="repeat" description="ANK" evidence="3">
    <location>
        <begin position="900"/>
        <end position="932"/>
    </location>
</feature>
<dbReference type="PANTHER" id="PTHR24201">
    <property type="entry name" value="ANK_REP_REGION DOMAIN-CONTAINING PROTEIN"/>
    <property type="match status" value="1"/>
</dbReference>
<feature type="compositionally biased region" description="Acidic residues" evidence="4">
    <location>
        <begin position="12"/>
        <end position="22"/>
    </location>
</feature>
<feature type="region of interest" description="Disordered" evidence="4">
    <location>
        <begin position="696"/>
        <end position="733"/>
    </location>
</feature>
<dbReference type="EMBL" id="JALLPB020000046">
    <property type="protein sequence ID" value="KAL3823133.1"/>
    <property type="molecule type" value="Genomic_DNA"/>
</dbReference>
<feature type="compositionally biased region" description="Polar residues" evidence="4">
    <location>
        <begin position="602"/>
        <end position="617"/>
    </location>
</feature>
<sequence>MTTAMTTAMTLDDNDDDEDSTFFEDANCAEVGDNSYRFDSPPLVNEDGDEVVEAVDERSPPPPPQGVVVVQKRQRRLRPRQRGKHDMSDNNNNNNNSGSLINYCIDDENDDDNDDDDDDNNDGHNGHDGDYWSVQLLNLPPEITSSPVINPPVGGIRRVSSCYFSIASSCCIVNEGNDNGDDDNDRWRHQRHHRHRHDHTSSSDSLSLISGRTRTTGNGAVGAVGDESENNHDFLLDHDVLMTVLSYLDGRSLANFSETARWPNYEAFYFLELQLQRALLIGENVRGAGRRLCVGGEGGCGDDGNDNGGGGGGGLGGPVDEDDDGGGNDAGGDDISSHEGGGGRRDVDDDGTRRTMTTSSIAPPILPSFEGSIAGTGVVSRLAYLDVDAARDVVQSYLDSNVSMRAMPLRHSLAYFRQLLSGQYLYHHQNQTTTTTTTTSMPQIPENISKGARNMALFFTLLGAAYRVHQGGCVDGATGVGDALPQGIMSSDHMGAVLSDENVEAIKNLMIKVGLAGGFLKAGMKTMKEKKAEMSRASMSSSSSSTRARVNAAGTAAAAVDDDGMIADRRGEAGVDGVGAGLVVNHRNDGTLLRSEIADAASGSNHASDNGVASNYFHSDERSASHGRHGGRSVSIGSLDDLSNMIPNPVAIASMLYNAFSNGVAVANGSRETPPAAVASKKGDRSISDDPEVKISAQEGGDAHPGDPPSPKRHHRSKRSHKTLRQGCHGNHDEKDLSLLDAAEKYAECNPTTSFSSFNGTEKVAMSSSIDNDNVPTGCVGAYAHAVKTAAAEVSRLVKEERKANFEKLSPEEQHDLGVRFIDACTSDERLYIVKDILQVQRMMDVDRFFVGPDDTETCALHAAAFNGSEQVLKFLCGGIDERDPNLDCGLCDVNVKDANGWTALHFAAGANSVTSVRVLADHGAKLTLEASNGYTPFHWAERLSNMEVAAELERLGADNRFIGRWMFGGLTAPNVYNRRIPFVSFLANRYFAFGR</sequence>
<feature type="compositionally biased region" description="Basic and acidic residues" evidence="4">
    <location>
        <begin position="335"/>
        <end position="353"/>
    </location>
</feature>
<evidence type="ECO:0000256" key="4">
    <source>
        <dbReference type="SAM" id="MobiDB-lite"/>
    </source>
</evidence>
<evidence type="ECO:0000313" key="6">
    <source>
        <dbReference type="Proteomes" id="UP001530377"/>
    </source>
</evidence>
<feature type="compositionally biased region" description="Basic and acidic residues" evidence="4">
    <location>
        <begin position="121"/>
        <end position="130"/>
    </location>
</feature>
<keyword evidence="2 3" id="KW-0040">ANK repeat</keyword>
<evidence type="ECO:0000256" key="1">
    <source>
        <dbReference type="ARBA" id="ARBA00022737"/>
    </source>
</evidence>
<feature type="compositionally biased region" description="Basic residues" evidence="4">
    <location>
        <begin position="188"/>
        <end position="198"/>
    </location>
</feature>
<reference evidence="5 6" key="1">
    <citation type="submission" date="2024-10" db="EMBL/GenBank/DDBJ databases">
        <title>Updated reference genomes for cyclostephanoid diatoms.</title>
        <authorList>
            <person name="Roberts W.R."/>
            <person name="Alverson A.J."/>
        </authorList>
    </citation>
    <scope>NUCLEOTIDE SEQUENCE [LARGE SCALE GENOMIC DNA]</scope>
    <source>
        <strain evidence="5 6">AJA228-03</strain>
    </source>
</reference>
<proteinExistence type="predicted"/>
<evidence type="ECO:0000313" key="5">
    <source>
        <dbReference type="EMBL" id="KAL3823133.1"/>
    </source>
</evidence>
<accession>A0ABD3SF47</accession>
<feature type="region of interest" description="Disordered" evidence="4">
    <location>
        <begin position="1"/>
        <end position="132"/>
    </location>
</feature>
<dbReference type="SMART" id="SM00248">
    <property type="entry name" value="ANK"/>
    <property type="match status" value="3"/>
</dbReference>
<protein>
    <submittedName>
        <fullName evidence="5">Uncharacterized protein</fullName>
    </submittedName>
</protein>
<dbReference type="PROSITE" id="PS50088">
    <property type="entry name" value="ANK_REPEAT"/>
    <property type="match status" value="2"/>
</dbReference>
<keyword evidence="1" id="KW-0677">Repeat</keyword>
<dbReference type="AlphaFoldDB" id="A0ABD3SF47"/>
<evidence type="ECO:0000256" key="3">
    <source>
        <dbReference type="PROSITE-ProRule" id="PRU00023"/>
    </source>
</evidence>
<name>A0ABD3SF47_9STRA</name>
<feature type="compositionally biased region" description="Basic residues" evidence="4">
    <location>
        <begin position="72"/>
        <end position="83"/>
    </location>
</feature>
<feature type="compositionally biased region" description="Acidic residues" evidence="4">
    <location>
        <begin position="105"/>
        <end position="120"/>
    </location>
</feature>
<feature type="compositionally biased region" description="Low complexity" evidence="4">
    <location>
        <begin position="1"/>
        <end position="11"/>
    </location>
</feature>
<dbReference type="Proteomes" id="UP001530377">
    <property type="component" value="Unassembled WGS sequence"/>
</dbReference>
<organism evidence="5 6">
    <name type="scientific">Cyclostephanos tholiformis</name>
    <dbReference type="NCBI Taxonomy" id="382380"/>
    <lineage>
        <taxon>Eukaryota</taxon>
        <taxon>Sar</taxon>
        <taxon>Stramenopiles</taxon>
        <taxon>Ochrophyta</taxon>
        <taxon>Bacillariophyta</taxon>
        <taxon>Coscinodiscophyceae</taxon>
        <taxon>Thalassiosirophycidae</taxon>
        <taxon>Stephanodiscales</taxon>
        <taxon>Stephanodiscaceae</taxon>
        <taxon>Cyclostephanos</taxon>
    </lineage>
</organism>
<evidence type="ECO:0000256" key="2">
    <source>
        <dbReference type="ARBA" id="ARBA00023043"/>
    </source>
</evidence>
<feature type="compositionally biased region" description="Gly residues" evidence="4">
    <location>
        <begin position="298"/>
        <end position="317"/>
    </location>
</feature>
<dbReference type="InterPro" id="IPR036770">
    <property type="entry name" value="Ankyrin_rpt-contain_sf"/>
</dbReference>
<dbReference type="InterPro" id="IPR050776">
    <property type="entry name" value="Ank_Repeat/CDKN_Inhibitor"/>
</dbReference>
<feature type="region of interest" description="Disordered" evidence="4">
    <location>
        <begin position="298"/>
        <end position="365"/>
    </location>
</feature>
<dbReference type="Pfam" id="PF12796">
    <property type="entry name" value="Ank_2"/>
    <property type="match status" value="1"/>
</dbReference>
<feature type="region of interest" description="Disordered" evidence="4">
    <location>
        <begin position="670"/>
        <end position="689"/>
    </location>
</feature>
<dbReference type="InterPro" id="IPR002110">
    <property type="entry name" value="Ankyrin_rpt"/>
</dbReference>
<feature type="repeat" description="ANK" evidence="3">
    <location>
        <begin position="933"/>
        <end position="959"/>
    </location>
</feature>
<comment type="caution">
    <text evidence="5">The sequence shown here is derived from an EMBL/GenBank/DDBJ whole genome shotgun (WGS) entry which is preliminary data.</text>
</comment>